<dbReference type="EMBL" id="CP021422">
    <property type="protein sequence ID" value="ASB40294.1"/>
    <property type="molecule type" value="Genomic_DNA"/>
</dbReference>
<evidence type="ECO:0000313" key="4">
    <source>
        <dbReference type="Proteomes" id="UP000596035"/>
    </source>
</evidence>
<evidence type="ECO:0000313" key="2">
    <source>
        <dbReference type="EMBL" id="QQR29585.1"/>
    </source>
</evidence>
<keyword evidence="3" id="KW-1185">Reference proteome</keyword>
<proteinExistence type="predicted"/>
<evidence type="ECO:0000313" key="3">
    <source>
        <dbReference type="Proteomes" id="UP000196710"/>
    </source>
</evidence>
<name>A0A1Z2XPF3_9FIRM</name>
<reference evidence="3" key="2">
    <citation type="submission" date="2017-05" db="EMBL/GenBank/DDBJ databases">
        <title>Improved OligoMM genomes.</title>
        <authorList>
            <person name="Garzetti D."/>
        </authorList>
    </citation>
    <scope>NUCLEOTIDE SEQUENCE [LARGE SCALE GENOMIC DNA]</scope>
    <source>
        <strain evidence="3">KB18</strain>
    </source>
</reference>
<dbReference type="AlphaFoldDB" id="A0A1Z2XPF3"/>
<dbReference type="EMBL" id="CP065321">
    <property type="protein sequence ID" value="QQR29585.1"/>
    <property type="molecule type" value="Genomic_DNA"/>
</dbReference>
<protein>
    <submittedName>
        <fullName evidence="2">Uncharacterized protein</fullName>
    </submittedName>
</protein>
<reference evidence="2 4" key="3">
    <citation type="submission" date="2020-11" db="EMBL/GenBank/DDBJ databases">
        <title>Closed and high quality bacterial genomes of the OMM12 community.</title>
        <authorList>
            <person name="Marbouty M."/>
            <person name="Lamy-Besnier Q."/>
            <person name="Debarbieux L."/>
            <person name="Koszul R."/>
        </authorList>
    </citation>
    <scope>NUCLEOTIDE SEQUENCE [LARGE SCALE GENOMIC DNA]</scope>
    <source>
        <strain evidence="2 4">KB18</strain>
    </source>
</reference>
<organism evidence="2 4">
    <name type="scientific">Acutalibacter muris</name>
    <dbReference type="NCBI Taxonomy" id="1796620"/>
    <lineage>
        <taxon>Bacteria</taxon>
        <taxon>Bacillati</taxon>
        <taxon>Bacillota</taxon>
        <taxon>Clostridia</taxon>
        <taxon>Eubacteriales</taxon>
        <taxon>Acutalibacteraceae</taxon>
        <taxon>Acutalibacter</taxon>
    </lineage>
</organism>
<accession>A0A1Z2XPF3</accession>
<gene>
    <name evidence="1" type="ORF">ADH66_06245</name>
    <name evidence="2" type="ORF">I5Q82_16340</name>
</gene>
<reference evidence="1" key="1">
    <citation type="journal article" date="2017" name="Genome Announc.">
        <title>High-Quality Whole-Genome Sequences of the Oligo-Mouse-Microbiota Bacterial Community.</title>
        <authorList>
            <person name="Garzetti D."/>
            <person name="Brugiroux S."/>
            <person name="Bunk B."/>
            <person name="Pukall R."/>
            <person name="McCoy K.D."/>
            <person name="Macpherson A.J."/>
            <person name="Stecher B."/>
        </authorList>
    </citation>
    <scope>NUCLEOTIDE SEQUENCE</scope>
    <source>
        <strain evidence="1">KB18</strain>
    </source>
</reference>
<evidence type="ECO:0000313" key="1">
    <source>
        <dbReference type="EMBL" id="ASB40294.1"/>
    </source>
</evidence>
<dbReference type="KEGG" id="amur:ADH66_06245"/>
<dbReference type="Proteomes" id="UP000596035">
    <property type="component" value="Chromosome"/>
</dbReference>
<sequence>MDTDRNEHQIIRKDARACFVETLNDSFEFGKVHFGFATYDMKLPAGQRQTNSVHIYMAVDEFLELCRKLCSGELRHMMIQRLKESNKEPLYKCLGGTSAEKLAKINRSRPDGMSLSRTAELVCGKNGNFLFVASSGPGESNKTGLIVPRFGNKPENHVSVSMTYESFSGLMLTTKAHYEAWLAAWYAKQAVAKKDAPPKLERIPAQPKERVPEPVYSVEPGYGAVAMF</sequence>
<dbReference type="Proteomes" id="UP000196710">
    <property type="component" value="Chromosome"/>
</dbReference>
<dbReference type="RefSeq" id="WP_066534288.1">
    <property type="nucleotide sequence ID" value="NZ_CP021422.1"/>
</dbReference>